<keyword evidence="7" id="KW-1185">Reference proteome</keyword>
<feature type="domain" description="Succinylglutamate desuccinylase/Aspartoacylase catalytic" evidence="5">
    <location>
        <begin position="32"/>
        <end position="270"/>
    </location>
</feature>
<evidence type="ECO:0000259" key="5">
    <source>
        <dbReference type="Pfam" id="PF24827"/>
    </source>
</evidence>
<protein>
    <submittedName>
        <fullName evidence="6">Succinylglutamate desuccinylase/aspartoacylase family protein</fullName>
    </submittedName>
</protein>
<sequence>MQIQQHVLPDISSGTVRELRSFHYGSFGQSGQGRKVYIQSSLHADEIPGMLVNHYLREMLEQYEKIAAIAAEIVLVPVANPIGLAQDIQGTAFGRFDLATGINFNRGYRHLTPHLLPLLEGKLGADASENVKLIRQQALAVLQEWQPDTATDHQKKILQTLAVDADIVLDLHCDNQAVMHLYTGTPLADDCMPLAAYLRAQAVLVSVLSGDDPFDESCSRHWWELAQHFGTATPVPNACLSITVELRGETEVSHELAQADALAIINFLRHAGYLRGKAPALPQALCQPTPLEGVEPLRAPHAGILVFTREAGDYIEAGEKVADIVDPVSARMTPVLATVSGILFARVARRYATHGMRIAKIAGPVAYRTGNLLSL</sequence>
<evidence type="ECO:0000256" key="2">
    <source>
        <dbReference type="ARBA" id="ARBA00022723"/>
    </source>
</evidence>
<dbReference type="InterPro" id="IPR055438">
    <property type="entry name" value="AstE_AspA_cat"/>
</dbReference>
<organism evidence="6 7">
    <name type="scientific">Undibacterium hunanense</name>
    <dbReference type="NCBI Taxonomy" id="2762292"/>
    <lineage>
        <taxon>Bacteria</taxon>
        <taxon>Pseudomonadati</taxon>
        <taxon>Pseudomonadota</taxon>
        <taxon>Betaproteobacteria</taxon>
        <taxon>Burkholderiales</taxon>
        <taxon>Oxalobacteraceae</taxon>
        <taxon>Undibacterium</taxon>
    </lineage>
</organism>
<evidence type="ECO:0000256" key="4">
    <source>
        <dbReference type="ARBA" id="ARBA00022833"/>
    </source>
</evidence>
<dbReference type="EMBL" id="JACOGF010000010">
    <property type="protein sequence ID" value="MBC3919557.1"/>
    <property type="molecule type" value="Genomic_DNA"/>
</dbReference>
<reference evidence="6 7" key="1">
    <citation type="submission" date="2020-08" db="EMBL/GenBank/DDBJ databases">
        <title>Novel species isolated from subtropical streams in China.</title>
        <authorList>
            <person name="Lu H."/>
        </authorList>
    </citation>
    <scope>NUCLEOTIDE SEQUENCE [LARGE SCALE GENOMIC DNA]</scope>
    <source>
        <strain evidence="6 7">CY18W</strain>
    </source>
</reference>
<dbReference type="RefSeq" id="WP_186948820.1">
    <property type="nucleotide sequence ID" value="NZ_JACOGF010000010.1"/>
</dbReference>
<dbReference type="Gene3D" id="3.40.630.10">
    <property type="entry name" value="Zn peptidases"/>
    <property type="match status" value="1"/>
</dbReference>
<evidence type="ECO:0000313" key="7">
    <source>
        <dbReference type="Proteomes" id="UP000650424"/>
    </source>
</evidence>
<accession>A0ABR6ZUJ9</accession>
<proteinExistence type="predicted"/>
<dbReference type="Pfam" id="PF24827">
    <property type="entry name" value="AstE_AspA_cat"/>
    <property type="match status" value="1"/>
</dbReference>
<dbReference type="Proteomes" id="UP000650424">
    <property type="component" value="Unassembled WGS sequence"/>
</dbReference>
<evidence type="ECO:0000256" key="1">
    <source>
        <dbReference type="ARBA" id="ARBA00001947"/>
    </source>
</evidence>
<gene>
    <name evidence="6" type="ORF">H8L32_18870</name>
</gene>
<keyword evidence="4" id="KW-0862">Zinc</keyword>
<comment type="cofactor">
    <cofactor evidence="1">
        <name>Zn(2+)</name>
        <dbReference type="ChEBI" id="CHEBI:29105"/>
    </cofactor>
</comment>
<dbReference type="CDD" id="cd06250">
    <property type="entry name" value="M14_PaAOTO_like"/>
    <property type="match status" value="1"/>
</dbReference>
<dbReference type="SUPFAM" id="SSF53187">
    <property type="entry name" value="Zn-dependent exopeptidases"/>
    <property type="match status" value="1"/>
</dbReference>
<keyword evidence="2" id="KW-0479">Metal-binding</keyword>
<evidence type="ECO:0000256" key="3">
    <source>
        <dbReference type="ARBA" id="ARBA00022801"/>
    </source>
</evidence>
<comment type="caution">
    <text evidence="6">The sequence shown here is derived from an EMBL/GenBank/DDBJ whole genome shotgun (WGS) entry which is preliminary data.</text>
</comment>
<dbReference type="PANTHER" id="PTHR37326:SF1">
    <property type="entry name" value="BLL3975 PROTEIN"/>
    <property type="match status" value="1"/>
</dbReference>
<dbReference type="PANTHER" id="PTHR37326">
    <property type="entry name" value="BLL3975 PROTEIN"/>
    <property type="match status" value="1"/>
</dbReference>
<dbReference type="InterPro" id="IPR053138">
    <property type="entry name" value="N-alpha-Ac-DABA_deacetylase"/>
</dbReference>
<keyword evidence="3" id="KW-0378">Hydrolase</keyword>
<name>A0ABR6ZUJ9_9BURK</name>
<evidence type="ECO:0000313" key="6">
    <source>
        <dbReference type="EMBL" id="MBC3919557.1"/>
    </source>
</evidence>